<dbReference type="EMBL" id="VLKR01000033">
    <property type="protein sequence ID" value="TWI16131.1"/>
    <property type="molecule type" value="Genomic_DNA"/>
</dbReference>
<dbReference type="Proteomes" id="UP000315908">
    <property type="component" value="Unassembled WGS sequence"/>
</dbReference>
<gene>
    <name evidence="1" type="ORF">IQ31_04584</name>
</gene>
<sequence>MKYIVLKCRQSDERVIADQLLSWMESARAQYEDNKVRPAKVWNSIKNVEYNSLTKHFQRKAATVAAIYIHCWEIVIFSKYLK</sequence>
<protein>
    <submittedName>
        <fullName evidence="1">Uncharacterized protein</fullName>
    </submittedName>
</protein>
<reference evidence="1 2" key="1">
    <citation type="journal article" date="2015" name="Stand. Genomic Sci.">
        <title>Genomic Encyclopedia of Bacterial and Archaeal Type Strains, Phase III: the genomes of soil and plant-associated and newly described type strains.</title>
        <authorList>
            <person name="Whitman W.B."/>
            <person name="Woyke T."/>
            <person name="Klenk H.P."/>
            <person name="Zhou Y."/>
            <person name="Lilburn T.G."/>
            <person name="Beck B.J."/>
            <person name="De Vos P."/>
            <person name="Vandamme P."/>
            <person name="Eisen J.A."/>
            <person name="Garrity G."/>
            <person name="Hugenholtz P."/>
            <person name="Kyrpides N.C."/>
        </authorList>
    </citation>
    <scope>NUCLEOTIDE SEQUENCE [LARGE SCALE GENOMIC DNA]</scope>
    <source>
        <strain evidence="1 2">CGMCC 1.6855</strain>
    </source>
</reference>
<dbReference type="AlphaFoldDB" id="A0A562M9A5"/>
<accession>A0A562M9A5</accession>
<organism evidence="1 2">
    <name type="scientific">Sphingobacterium siyangense</name>
    <dbReference type="NCBI Taxonomy" id="459529"/>
    <lineage>
        <taxon>Bacteria</taxon>
        <taxon>Pseudomonadati</taxon>
        <taxon>Bacteroidota</taxon>
        <taxon>Sphingobacteriia</taxon>
        <taxon>Sphingobacteriales</taxon>
        <taxon>Sphingobacteriaceae</taxon>
        <taxon>Sphingobacterium</taxon>
    </lineage>
</organism>
<evidence type="ECO:0000313" key="1">
    <source>
        <dbReference type="EMBL" id="TWI16131.1"/>
    </source>
</evidence>
<proteinExistence type="predicted"/>
<name>A0A562M9A5_9SPHI</name>
<evidence type="ECO:0000313" key="2">
    <source>
        <dbReference type="Proteomes" id="UP000315908"/>
    </source>
</evidence>
<comment type="caution">
    <text evidence="1">The sequence shown here is derived from an EMBL/GenBank/DDBJ whole genome shotgun (WGS) entry which is preliminary data.</text>
</comment>